<dbReference type="OrthoDB" id="1752268at2759"/>
<reference evidence="2 3" key="1">
    <citation type="journal article" date="2018" name="Mol. Plant">
        <title>The genome of Artemisia annua provides insight into the evolution of Asteraceae family and artemisinin biosynthesis.</title>
        <authorList>
            <person name="Shen Q."/>
            <person name="Zhang L."/>
            <person name="Liao Z."/>
            <person name="Wang S."/>
            <person name="Yan T."/>
            <person name="Shi P."/>
            <person name="Liu M."/>
            <person name="Fu X."/>
            <person name="Pan Q."/>
            <person name="Wang Y."/>
            <person name="Lv Z."/>
            <person name="Lu X."/>
            <person name="Zhang F."/>
            <person name="Jiang W."/>
            <person name="Ma Y."/>
            <person name="Chen M."/>
            <person name="Hao X."/>
            <person name="Li L."/>
            <person name="Tang Y."/>
            <person name="Lv G."/>
            <person name="Zhou Y."/>
            <person name="Sun X."/>
            <person name="Brodelius P.E."/>
            <person name="Rose J.K.C."/>
            <person name="Tang K."/>
        </authorList>
    </citation>
    <scope>NUCLEOTIDE SEQUENCE [LARGE SCALE GENOMIC DNA]</scope>
    <source>
        <strain evidence="3">cv. Huhao1</strain>
        <tissue evidence="2">Leaf</tissue>
    </source>
</reference>
<evidence type="ECO:0000256" key="1">
    <source>
        <dbReference type="SAM" id="MobiDB-lite"/>
    </source>
</evidence>
<dbReference type="PANTHER" id="PTHR33240">
    <property type="entry name" value="OS08G0508500 PROTEIN"/>
    <property type="match status" value="1"/>
</dbReference>
<dbReference type="EMBL" id="PKPP01004504">
    <property type="protein sequence ID" value="PWA64053.1"/>
    <property type="molecule type" value="Genomic_DNA"/>
</dbReference>
<keyword evidence="3" id="KW-1185">Reference proteome</keyword>
<accession>A0A2U1MS11</accession>
<protein>
    <submittedName>
        <fullName evidence="2">Reverse transcriptase domain-containing protein</fullName>
    </submittedName>
</protein>
<keyword evidence="2" id="KW-0808">Transferase</keyword>
<organism evidence="2 3">
    <name type="scientific">Artemisia annua</name>
    <name type="common">Sweet wormwood</name>
    <dbReference type="NCBI Taxonomy" id="35608"/>
    <lineage>
        <taxon>Eukaryota</taxon>
        <taxon>Viridiplantae</taxon>
        <taxon>Streptophyta</taxon>
        <taxon>Embryophyta</taxon>
        <taxon>Tracheophyta</taxon>
        <taxon>Spermatophyta</taxon>
        <taxon>Magnoliopsida</taxon>
        <taxon>eudicotyledons</taxon>
        <taxon>Gunneridae</taxon>
        <taxon>Pentapetalae</taxon>
        <taxon>asterids</taxon>
        <taxon>campanulids</taxon>
        <taxon>Asterales</taxon>
        <taxon>Asteraceae</taxon>
        <taxon>Asteroideae</taxon>
        <taxon>Anthemideae</taxon>
        <taxon>Artemisiinae</taxon>
        <taxon>Artemisia</taxon>
    </lineage>
</organism>
<dbReference type="PANTHER" id="PTHR33240:SF15">
    <property type="entry name" value="GAG-PRO-LIKE PROTEIN"/>
    <property type="match status" value="1"/>
</dbReference>
<gene>
    <name evidence="2" type="ORF">CTI12_AA173870</name>
</gene>
<evidence type="ECO:0000313" key="3">
    <source>
        <dbReference type="Proteomes" id="UP000245207"/>
    </source>
</evidence>
<dbReference type="GO" id="GO:0003964">
    <property type="term" value="F:RNA-directed DNA polymerase activity"/>
    <property type="evidence" value="ECO:0007669"/>
    <property type="project" value="UniProtKB-KW"/>
</dbReference>
<keyword evidence="2" id="KW-0548">Nucleotidyltransferase</keyword>
<feature type="region of interest" description="Disordered" evidence="1">
    <location>
        <begin position="44"/>
        <end position="87"/>
    </location>
</feature>
<proteinExistence type="predicted"/>
<comment type="caution">
    <text evidence="2">The sequence shown here is derived from an EMBL/GenBank/DDBJ whole genome shotgun (WGS) entry which is preliminary data.</text>
</comment>
<sequence length="454" mass="51650">MNIATKKTVGDDVPEYLRALKIEVTNPDSYIWKFECAAKTNAWNSPMADDKSNNNSGRQPVPSYQARRDTNQTHQVREERRPDPRIEAREVLLRTLTKTPTEILATEKEVTKKCQRPPPLREESKRNTRQFFKFHVAHGHDTNQCRELKKEIERAIQAGELEHLCQAARKRISGKEAELPHIHMINIWSFFPEQQSGKTRGKAYSQDEEFTPSADLVVITTVIASHLVSKIYLNAGSAFNIMYANCFEQLLEHLRSKLRHPTTPLLGFLSEGHIPEGTIYLETIIGKHPLKRTTIMEFNVVKDEEFTPSTDIVVITTVIASHLVSKIYLNAGSAFNIMYANCFEQLPEHLRSKLHHPTTPLLGFLSEGHIPEGTIYLETIIGKHPLKRTKIMEFNVVKARHGRKTILDEEDVLPPNHLNLLKDYQLNQQDASSHSDSSTSAMTNLLLPLVSQGM</sequence>
<name>A0A2U1MS11_ARTAN</name>
<dbReference type="Proteomes" id="UP000245207">
    <property type="component" value="Unassembled WGS sequence"/>
</dbReference>
<feature type="compositionally biased region" description="Basic and acidic residues" evidence="1">
    <location>
        <begin position="66"/>
        <end position="87"/>
    </location>
</feature>
<dbReference type="AlphaFoldDB" id="A0A2U1MS11"/>
<evidence type="ECO:0000313" key="2">
    <source>
        <dbReference type="EMBL" id="PWA64053.1"/>
    </source>
</evidence>
<keyword evidence="2" id="KW-0695">RNA-directed DNA polymerase</keyword>